<evidence type="ECO:0008006" key="4">
    <source>
        <dbReference type="Google" id="ProtNLM"/>
    </source>
</evidence>
<keyword evidence="1" id="KW-0472">Membrane</keyword>
<evidence type="ECO:0000313" key="3">
    <source>
        <dbReference type="Proteomes" id="UP000236754"/>
    </source>
</evidence>
<sequence>MARDEQDVTEAQLLLMEYQQLKAEQQARIGFRDNLLYAMLASVAAVAAGALQAGVPAALLVLPPVCLLLGWTYLVNDEKISSIGRYVRSGLAPRLATLSAARDQVFGWESAHRDDPRRTTRKYLQLAVDLLAFCVTAAAGLVVYWSADTDHPVALLVVSVLELCGVGVLAWQIWLYADV</sequence>
<feature type="transmembrane region" description="Helical" evidence="1">
    <location>
        <begin position="35"/>
        <end position="51"/>
    </location>
</feature>
<protein>
    <recommendedName>
        <fullName evidence="4">Integral membrane protein</fullName>
    </recommendedName>
</protein>
<dbReference type="Proteomes" id="UP000236754">
    <property type="component" value="Unassembled WGS sequence"/>
</dbReference>
<gene>
    <name evidence="2" type="ORF">SAMN05216223_102387</name>
</gene>
<keyword evidence="3" id="KW-1185">Reference proteome</keyword>
<keyword evidence="1" id="KW-1133">Transmembrane helix</keyword>
<feature type="transmembrane region" description="Helical" evidence="1">
    <location>
        <begin position="57"/>
        <end position="75"/>
    </location>
</feature>
<proteinExistence type="predicted"/>
<dbReference type="AlphaFoldDB" id="A0A1H5VPQ4"/>
<organism evidence="2 3">
    <name type="scientific">Actinacidiphila yanglinensis</name>
    <dbReference type="NCBI Taxonomy" id="310779"/>
    <lineage>
        <taxon>Bacteria</taxon>
        <taxon>Bacillati</taxon>
        <taxon>Actinomycetota</taxon>
        <taxon>Actinomycetes</taxon>
        <taxon>Kitasatosporales</taxon>
        <taxon>Streptomycetaceae</taxon>
        <taxon>Actinacidiphila</taxon>
    </lineage>
</organism>
<keyword evidence="1" id="KW-0812">Transmembrane</keyword>
<feature type="transmembrane region" description="Helical" evidence="1">
    <location>
        <begin position="126"/>
        <end position="147"/>
    </location>
</feature>
<evidence type="ECO:0000313" key="2">
    <source>
        <dbReference type="EMBL" id="SEF89269.1"/>
    </source>
</evidence>
<feature type="transmembrane region" description="Helical" evidence="1">
    <location>
        <begin position="153"/>
        <end position="177"/>
    </location>
</feature>
<name>A0A1H5VPQ4_9ACTN</name>
<dbReference type="OrthoDB" id="529281at2"/>
<reference evidence="2 3" key="1">
    <citation type="submission" date="2016-10" db="EMBL/GenBank/DDBJ databases">
        <authorList>
            <person name="de Groot N.N."/>
        </authorList>
    </citation>
    <scope>NUCLEOTIDE SEQUENCE [LARGE SCALE GENOMIC DNA]</scope>
    <source>
        <strain evidence="2 3">CGMCC 4.2023</strain>
    </source>
</reference>
<accession>A0A1H5VPQ4</accession>
<dbReference type="RefSeq" id="WP_103884525.1">
    <property type="nucleotide sequence ID" value="NZ_FNVU01000002.1"/>
</dbReference>
<evidence type="ECO:0000256" key="1">
    <source>
        <dbReference type="SAM" id="Phobius"/>
    </source>
</evidence>
<dbReference type="EMBL" id="FNVU01000002">
    <property type="protein sequence ID" value="SEF89269.1"/>
    <property type="molecule type" value="Genomic_DNA"/>
</dbReference>